<dbReference type="Proteomes" id="UP000618754">
    <property type="component" value="Unassembled WGS sequence"/>
</dbReference>
<evidence type="ECO:0000256" key="5">
    <source>
        <dbReference type="SAM" id="SignalP"/>
    </source>
</evidence>
<evidence type="ECO:0000256" key="4">
    <source>
        <dbReference type="ARBA" id="ARBA00023284"/>
    </source>
</evidence>
<dbReference type="RefSeq" id="WP_191176705.1">
    <property type="nucleotide sequence ID" value="NZ_JACWMW010000003.1"/>
</dbReference>
<keyword evidence="5" id="KW-0732">Signal</keyword>
<keyword evidence="3" id="KW-1015">Disulfide bond</keyword>
<evidence type="ECO:0000256" key="3">
    <source>
        <dbReference type="ARBA" id="ARBA00023157"/>
    </source>
</evidence>
<organism evidence="7 8">
    <name type="scientific">Mucilaginibacter rigui</name>
    <dbReference type="NCBI Taxonomy" id="534635"/>
    <lineage>
        <taxon>Bacteria</taxon>
        <taxon>Pseudomonadati</taxon>
        <taxon>Bacteroidota</taxon>
        <taxon>Sphingobacteriia</taxon>
        <taxon>Sphingobacteriales</taxon>
        <taxon>Sphingobacteriaceae</taxon>
        <taxon>Mucilaginibacter</taxon>
    </lineage>
</organism>
<sequence>MKRCFLLLATLLPLLAFAQKPFTIAGDVKPFKNGDRVYLSYRENGKLYIDSTIVNNGYFKFSGSITGLGIGYICRNDSPLTADILHDAVTLYIQPGNISVTTQDSLRYATIEGTPLNKDNTELELALKPLTKKHRAIADKYDTLTPQQQADVTFTDPIKVATDAILKQMEPIKFSFIKSHPDSYISLLTLDRMINHADFSLVADAYNSLSVANKTSALGKTMEATINSAKQSQVGVMAANFELTTATGRKVKLADFKGKYVLIDFWASWCLPCRQENPNVVAAFKKYNSKKFTVLSISIDSKSGRLAWLQAIKTDKLPWTQAIDHYNAAASVKNLYGVTTIPANVLIDPTGKIVAKNIKGLELHQTLAGLLGN</sequence>
<dbReference type="InterPro" id="IPR000866">
    <property type="entry name" value="AhpC/TSA"/>
</dbReference>
<proteinExistence type="predicted"/>
<comment type="subcellular location">
    <subcellularLocation>
        <location evidence="1">Cell envelope</location>
    </subcellularLocation>
</comment>
<evidence type="ECO:0000313" key="7">
    <source>
        <dbReference type="EMBL" id="MBD1386886.1"/>
    </source>
</evidence>
<dbReference type="EMBL" id="JACWMW010000003">
    <property type="protein sequence ID" value="MBD1386886.1"/>
    <property type="molecule type" value="Genomic_DNA"/>
</dbReference>
<comment type="caution">
    <text evidence="7">The sequence shown here is derived from an EMBL/GenBank/DDBJ whole genome shotgun (WGS) entry which is preliminary data.</text>
</comment>
<evidence type="ECO:0000259" key="6">
    <source>
        <dbReference type="PROSITE" id="PS51352"/>
    </source>
</evidence>
<accession>A0ABR7X8I0</accession>
<evidence type="ECO:0000313" key="8">
    <source>
        <dbReference type="Proteomes" id="UP000618754"/>
    </source>
</evidence>
<dbReference type="SUPFAM" id="SSF52833">
    <property type="entry name" value="Thioredoxin-like"/>
    <property type="match status" value="1"/>
</dbReference>
<feature type="chain" id="PRO_5045400419" evidence="5">
    <location>
        <begin position="19"/>
        <end position="373"/>
    </location>
</feature>
<dbReference type="InterPro" id="IPR017937">
    <property type="entry name" value="Thioredoxin_CS"/>
</dbReference>
<dbReference type="InterPro" id="IPR013766">
    <property type="entry name" value="Thioredoxin_domain"/>
</dbReference>
<dbReference type="CDD" id="cd02966">
    <property type="entry name" value="TlpA_like_family"/>
    <property type="match status" value="1"/>
</dbReference>
<gene>
    <name evidence="7" type="ORF">IDJ75_16495</name>
</gene>
<dbReference type="PANTHER" id="PTHR42852:SF6">
    <property type="entry name" value="THIOL:DISULFIDE INTERCHANGE PROTEIN DSBE"/>
    <property type="match status" value="1"/>
</dbReference>
<reference evidence="7 8" key="1">
    <citation type="submission" date="2020-09" db="EMBL/GenBank/DDBJ databases">
        <title>Novel species of Mucilaginibacter isolated from a glacier on the Tibetan Plateau.</title>
        <authorList>
            <person name="Liu Q."/>
            <person name="Xin Y.-H."/>
        </authorList>
    </citation>
    <scope>NUCLEOTIDE SEQUENCE [LARGE SCALE GENOMIC DNA]</scope>
    <source>
        <strain evidence="7 8">CGMCC 1.13878</strain>
    </source>
</reference>
<evidence type="ECO:0000256" key="2">
    <source>
        <dbReference type="ARBA" id="ARBA00022748"/>
    </source>
</evidence>
<dbReference type="InterPro" id="IPR036249">
    <property type="entry name" value="Thioredoxin-like_sf"/>
</dbReference>
<dbReference type="PROSITE" id="PS51352">
    <property type="entry name" value="THIOREDOXIN_2"/>
    <property type="match status" value="1"/>
</dbReference>
<dbReference type="InterPro" id="IPR050553">
    <property type="entry name" value="Thioredoxin_ResA/DsbE_sf"/>
</dbReference>
<keyword evidence="4" id="KW-0676">Redox-active center</keyword>
<keyword evidence="2" id="KW-0201">Cytochrome c-type biogenesis</keyword>
<dbReference type="Pfam" id="PF00578">
    <property type="entry name" value="AhpC-TSA"/>
    <property type="match status" value="1"/>
</dbReference>
<protein>
    <submittedName>
        <fullName evidence="7">AhpC/TSA family protein</fullName>
    </submittedName>
</protein>
<dbReference type="PROSITE" id="PS00194">
    <property type="entry name" value="THIOREDOXIN_1"/>
    <property type="match status" value="1"/>
</dbReference>
<feature type="domain" description="Thioredoxin" evidence="6">
    <location>
        <begin position="232"/>
        <end position="373"/>
    </location>
</feature>
<dbReference type="Pfam" id="PF14289">
    <property type="entry name" value="DUF4369"/>
    <property type="match status" value="1"/>
</dbReference>
<name>A0ABR7X8I0_9SPHI</name>
<dbReference type="PANTHER" id="PTHR42852">
    <property type="entry name" value="THIOL:DISULFIDE INTERCHANGE PROTEIN DSBE"/>
    <property type="match status" value="1"/>
</dbReference>
<evidence type="ECO:0000256" key="1">
    <source>
        <dbReference type="ARBA" id="ARBA00004196"/>
    </source>
</evidence>
<dbReference type="Gene3D" id="3.40.30.10">
    <property type="entry name" value="Glutaredoxin"/>
    <property type="match status" value="1"/>
</dbReference>
<feature type="signal peptide" evidence="5">
    <location>
        <begin position="1"/>
        <end position="18"/>
    </location>
</feature>
<dbReference type="InterPro" id="IPR025380">
    <property type="entry name" value="DUF4369"/>
</dbReference>
<keyword evidence="8" id="KW-1185">Reference proteome</keyword>